<dbReference type="PANTHER" id="PTHR24370:SF10">
    <property type="entry name" value="LEUCINE-RICH REPEAT AND WD REPEAT-CONTAINING PROTEIN 1"/>
    <property type="match status" value="1"/>
</dbReference>
<evidence type="ECO:0000256" key="2">
    <source>
        <dbReference type="ARBA" id="ARBA00022454"/>
    </source>
</evidence>
<dbReference type="GO" id="GO:0005664">
    <property type="term" value="C:nuclear origin of replication recognition complex"/>
    <property type="evidence" value="ECO:0007669"/>
    <property type="project" value="TreeGrafter"/>
</dbReference>
<dbReference type="InterPro" id="IPR001680">
    <property type="entry name" value="WD40_rpt"/>
</dbReference>
<comment type="caution">
    <text evidence="9">The sequence shown here is derived from an EMBL/GenBank/DDBJ whole genome shotgun (WGS) entry which is preliminary data.</text>
</comment>
<keyword evidence="4" id="KW-0433">Leucine-rich repeat</keyword>
<feature type="domain" description="Leucine-rich repeat and WD repeat-containing protein 1 WD" evidence="8">
    <location>
        <begin position="2"/>
        <end position="200"/>
    </location>
</feature>
<comment type="subcellular location">
    <subcellularLocation>
        <location evidence="1">Chromosome</location>
    </subcellularLocation>
</comment>
<dbReference type="Pfam" id="PF23215">
    <property type="entry name" value="WD_LRWD1"/>
    <property type="match status" value="1"/>
</dbReference>
<evidence type="ECO:0000313" key="9">
    <source>
        <dbReference type="EMBL" id="CAE1303149.1"/>
    </source>
</evidence>
<keyword evidence="6" id="KW-0156">Chromatin regulator</keyword>
<evidence type="ECO:0000256" key="6">
    <source>
        <dbReference type="ARBA" id="ARBA00022853"/>
    </source>
</evidence>
<keyword evidence="3 7" id="KW-0853">WD repeat</keyword>
<sequence>MAWTTLEVSNCRKKGQKNQSESYFTNILAVGGEAQEIKLLHPSQLVVYAGMTGHKKAISCLLFHPQNPTWLFSGSEDQRIILWDIGIPDFTDYSTKHSQLLVLKCDEGILNIVFSSSLGWLLAGTEDGCFGWKMDGAQVVGKSRRPATQFQLPQLTSNEECVDGLVLLDDHTVACKYVEESFIYIWNLLDYIPSQVGQSKFVSLEESTCRWGFPG</sequence>
<organism evidence="9 10">
    <name type="scientific">Acanthosepion pharaonis</name>
    <name type="common">Pharaoh cuttlefish</name>
    <name type="synonym">Sepia pharaonis</name>
    <dbReference type="NCBI Taxonomy" id="158019"/>
    <lineage>
        <taxon>Eukaryota</taxon>
        <taxon>Metazoa</taxon>
        <taxon>Spiralia</taxon>
        <taxon>Lophotrochozoa</taxon>
        <taxon>Mollusca</taxon>
        <taxon>Cephalopoda</taxon>
        <taxon>Coleoidea</taxon>
        <taxon>Decapodiformes</taxon>
        <taxon>Sepiida</taxon>
        <taxon>Sepiina</taxon>
        <taxon>Sepiidae</taxon>
        <taxon>Acanthosepion</taxon>
    </lineage>
</organism>
<dbReference type="InterPro" id="IPR015943">
    <property type="entry name" value="WD40/YVTN_repeat-like_dom_sf"/>
</dbReference>
<dbReference type="Gene3D" id="2.130.10.10">
    <property type="entry name" value="YVTN repeat-like/Quinoprotein amine dehydrogenase"/>
    <property type="match status" value="1"/>
</dbReference>
<dbReference type="OrthoDB" id="7318948at2759"/>
<dbReference type="GO" id="GO:0003682">
    <property type="term" value="F:chromatin binding"/>
    <property type="evidence" value="ECO:0007669"/>
    <property type="project" value="TreeGrafter"/>
</dbReference>
<evidence type="ECO:0000313" key="10">
    <source>
        <dbReference type="Proteomes" id="UP000597762"/>
    </source>
</evidence>
<evidence type="ECO:0000256" key="1">
    <source>
        <dbReference type="ARBA" id="ARBA00004286"/>
    </source>
</evidence>
<keyword evidence="2" id="KW-0158">Chromosome</keyword>
<dbReference type="PROSITE" id="PS50082">
    <property type="entry name" value="WD_REPEATS_2"/>
    <property type="match status" value="1"/>
</dbReference>
<keyword evidence="10" id="KW-1185">Reference proteome</keyword>
<protein>
    <recommendedName>
        <fullName evidence="8">Leucine-rich repeat and WD repeat-containing protein 1 WD domain-containing protein</fullName>
    </recommendedName>
</protein>
<dbReference type="GO" id="GO:0071169">
    <property type="term" value="P:establishment of protein localization to chromatin"/>
    <property type="evidence" value="ECO:0007669"/>
    <property type="project" value="TreeGrafter"/>
</dbReference>
<name>A0A812DJL2_ACAPH</name>
<evidence type="ECO:0000256" key="3">
    <source>
        <dbReference type="ARBA" id="ARBA00022574"/>
    </source>
</evidence>
<dbReference type="PROSITE" id="PS50294">
    <property type="entry name" value="WD_REPEATS_REGION"/>
    <property type="match status" value="1"/>
</dbReference>
<dbReference type="PROSITE" id="PS00678">
    <property type="entry name" value="WD_REPEATS_1"/>
    <property type="match status" value="1"/>
</dbReference>
<dbReference type="AlphaFoldDB" id="A0A812DJL2"/>
<dbReference type="InterPro" id="IPR052489">
    <property type="entry name" value="LRWD1"/>
</dbReference>
<evidence type="ECO:0000256" key="7">
    <source>
        <dbReference type="PROSITE-ProRule" id="PRU00221"/>
    </source>
</evidence>
<proteinExistence type="predicted"/>
<evidence type="ECO:0000256" key="4">
    <source>
        <dbReference type="ARBA" id="ARBA00022614"/>
    </source>
</evidence>
<dbReference type="Proteomes" id="UP000597762">
    <property type="component" value="Unassembled WGS sequence"/>
</dbReference>
<evidence type="ECO:0000259" key="8">
    <source>
        <dbReference type="Pfam" id="PF23215"/>
    </source>
</evidence>
<dbReference type="InterPro" id="IPR036322">
    <property type="entry name" value="WD40_repeat_dom_sf"/>
</dbReference>
<evidence type="ECO:0000256" key="5">
    <source>
        <dbReference type="ARBA" id="ARBA00022737"/>
    </source>
</evidence>
<keyword evidence="5" id="KW-0677">Repeat</keyword>
<dbReference type="PANTHER" id="PTHR24370">
    <property type="entry name" value="OPTICIN"/>
    <property type="match status" value="1"/>
</dbReference>
<reference evidence="9" key="1">
    <citation type="submission" date="2021-01" db="EMBL/GenBank/DDBJ databases">
        <authorList>
            <person name="Li R."/>
            <person name="Bekaert M."/>
        </authorList>
    </citation>
    <scope>NUCLEOTIDE SEQUENCE</scope>
    <source>
        <strain evidence="9">Farmed</strain>
    </source>
</reference>
<gene>
    <name evidence="9" type="ORF">SPHA_55450</name>
</gene>
<feature type="repeat" description="WD" evidence="7">
    <location>
        <begin position="51"/>
        <end position="85"/>
    </location>
</feature>
<dbReference type="InterPro" id="IPR056160">
    <property type="entry name" value="WD_LRWD1"/>
</dbReference>
<dbReference type="SMART" id="SM00320">
    <property type="entry name" value="WD40"/>
    <property type="match status" value="2"/>
</dbReference>
<dbReference type="SUPFAM" id="SSF50978">
    <property type="entry name" value="WD40 repeat-like"/>
    <property type="match status" value="1"/>
</dbReference>
<dbReference type="InterPro" id="IPR019775">
    <property type="entry name" value="WD40_repeat_CS"/>
</dbReference>
<dbReference type="EMBL" id="CAHIKZ030003692">
    <property type="protein sequence ID" value="CAE1303149.1"/>
    <property type="molecule type" value="Genomic_DNA"/>
</dbReference>
<dbReference type="GO" id="GO:0006325">
    <property type="term" value="P:chromatin organization"/>
    <property type="evidence" value="ECO:0007669"/>
    <property type="project" value="UniProtKB-KW"/>
</dbReference>
<accession>A0A812DJL2</accession>